<proteinExistence type="predicted"/>
<reference evidence="1" key="1">
    <citation type="submission" date="2020-07" db="EMBL/GenBank/DDBJ databases">
        <title>Multicomponent nature underlies the extraordinary mechanical properties of spider dragline silk.</title>
        <authorList>
            <person name="Kono N."/>
            <person name="Nakamura H."/>
            <person name="Mori M."/>
            <person name="Yoshida Y."/>
            <person name="Ohtoshi R."/>
            <person name="Malay A.D."/>
            <person name="Moran D.A.P."/>
            <person name="Tomita M."/>
            <person name="Numata K."/>
            <person name="Arakawa K."/>
        </authorList>
    </citation>
    <scope>NUCLEOTIDE SEQUENCE</scope>
</reference>
<keyword evidence="2" id="KW-1185">Reference proteome</keyword>
<protein>
    <submittedName>
        <fullName evidence="1">Uncharacterized protein</fullName>
    </submittedName>
</protein>
<evidence type="ECO:0000313" key="1">
    <source>
        <dbReference type="EMBL" id="GFQ86688.1"/>
    </source>
</evidence>
<dbReference type="AlphaFoldDB" id="A0A8X6KY76"/>
<dbReference type="EMBL" id="BMAO01013150">
    <property type="protein sequence ID" value="GFQ86688.1"/>
    <property type="molecule type" value="Genomic_DNA"/>
</dbReference>
<accession>A0A8X6KY76</accession>
<comment type="caution">
    <text evidence="1">The sequence shown here is derived from an EMBL/GenBank/DDBJ whole genome shotgun (WGS) entry which is preliminary data.</text>
</comment>
<evidence type="ECO:0000313" key="2">
    <source>
        <dbReference type="Proteomes" id="UP000887116"/>
    </source>
</evidence>
<gene>
    <name evidence="1" type="ORF">TNCT_307351</name>
</gene>
<sequence>MVPSSLKNDIAKDYGLEKSLNAWFSSFSTMSSGETVQGVATDIAVYTFFNFAHNEDNELVDRPEPLLDKERVKILQRSDRVKEAKLASRSSRKEMQV</sequence>
<organism evidence="1 2">
    <name type="scientific">Trichonephila clavata</name>
    <name type="common">Joro spider</name>
    <name type="synonym">Nephila clavata</name>
    <dbReference type="NCBI Taxonomy" id="2740835"/>
    <lineage>
        <taxon>Eukaryota</taxon>
        <taxon>Metazoa</taxon>
        <taxon>Ecdysozoa</taxon>
        <taxon>Arthropoda</taxon>
        <taxon>Chelicerata</taxon>
        <taxon>Arachnida</taxon>
        <taxon>Araneae</taxon>
        <taxon>Araneomorphae</taxon>
        <taxon>Entelegynae</taxon>
        <taxon>Araneoidea</taxon>
        <taxon>Nephilidae</taxon>
        <taxon>Trichonephila</taxon>
    </lineage>
</organism>
<name>A0A8X6KY76_TRICU</name>
<dbReference type="Proteomes" id="UP000887116">
    <property type="component" value="Unassembled WGS sequence"/>
</dbReference>